<keyword evidence="3 7" id="KW-0574">Periplasm</keyword>
<dbReference type="GO" id="GO:0051082">
    <property type="term" value="F:unfolded protein binding"/>
    <property type="evidence" value="ECO:0007669"/>
    <property type="project" value="UniProtKB-UniRule"/>
</dbReference>
<dbReference type="InterPro" id="IPR027304">
    <property type="entry name" value="Trigger_fact/SurA_dom_sf"/>
</dbReference>
<dbReference type="HAMAP" id="MF_01183">
    <property type="entry name" value="Chaperone_SurA"/>
    <property type="match status" value="1"/>
</dbReference>
<dbReference type="KEGG" id="ghl:GM160_01580"/>
<dbReference type="PANTHER" id="PTHR47637">
    <property type="entry name" value="CHAPERONE SURA"/>
    <property type="match status" value="1"/>
</dbReference>
<name>A0A6I6D1U3_9GAMM</name>
<evidence type="ECO:0000256" key="6">
    <source>
        <dbReference type="ARBA" id="ARBA00023235"/>
    </source>
</evidence>
<evidence type="ECO:0000313" key="9">
    <source>
        <dbReference type="EMBL" id="QGT77684.1"/>
    </source>
</evidence>
<dbReference type="EC" id="5.2.1.8" evidence="7"/>
<feature type="domain" description="PpiC" evidence="8">
    <location>
        <begin position="315"/>
        <end position="415"/>
    </location>
</feature>
<keyword evidence="2 7" id="KW-0677">Repeat</keyword>
<protein>
    <recommendedName>
        <fullName evidence="7">Chaperone SurA</fullName>
    </recommendedName>
    <alternativeName>
        <fullName evidence="7">Peptidyl-prolyl cis-trans isomerase SurA</fullName>
        <shortName evidence="7">PPIase SurA</shortName>
        <ecNumber evidence="7">5.2.1.8</ecNumber>
    </alternativeName>
    <alternativeName>
        <fullName evidence="7">Rotamase SurA</fullName>
    </alternativeName>
</protein>
<dbReference type="SUPFAM" id="SSF109998">
    <property type="entry name" value="Triger factor/SurA peptide-binding domain-like"/>
    <property type="match status" value="1"/>
</dbReference>
<accession>A0A6I6D1U3</accession>
<comment type="function">
    <text evidence="7">Chaperone involved in the correct folding and assembly of outer membrane proteins. Recognizes specific patterns of aromatic residues and the orientation of their side chains, which are found more frequently in integral outer membrane proteins. May act in both early periplasmic and late outer membrane-associated steps of protein maturation.</text>
</comment>
<gene>
    <name evidence="7" type="primary">surA</name>
    <name evidence="9" type="ORF">GM160_01580</name>
</gene>
<keyword evidence="4 7" id="KW-0697">Rotamase</keyword>
<organism evidence="9 10">
    <name type="scientific">Guyparkeria halophila</name>
    <dbReference type="NCBI Taxonomy" id="47960"/>
    <lineage>
        <taxon>Bacteria</taxon>
        <taxon>Pseudomonadati</taxon>
        <taxon>Pseudomonadota</taxon>
        <taxon>Gammaproteobacteria</taxon>
        <taxon>Chromatiales</taxon>
        <taxon>Thioalkalibacteraceae</taxon>
        <taxon>Guyparkeria</taxon>
    </lineage>
</organism>
<dbReference type="GO" id="GO:0003755">
    <property type="term" value="F:peptidyl-prolyl cis-trans isomerase activity"/>
    <property type="evidence" value="ECO:0007669"/>
    <property type="project" value="UniProtKB-UniRule"/>
</dbReference>
<dbReference type="InterPro" id="IPR046357">
    <property type="entry name" value="PPIase_dom_sf"/>
</dbReference>
<keyword evidence="10" id="KW-1185">Reference proteome</keyword>
<feature type="signal peptide" evidence="7">
    <location>
        <begin position="1"/>
        <end position="33"/>
    </location>
</feature>
<dbReference type="Proteomes" id="UP000427716">
    <property type="component" value="Chromosome"/>
</dbReference>
<evidence type="ECO:0000256" key="2">
    <source>
        <dbReference type="ARBA" id="ARBA00022737"/>
    </source>
</evidence>
<evidence type="ECO:0000256" key="7">
    <source>
        <dbReference type="HAMAP-Rule" id="MF_01183"/>
    </source>
</evidence>
<dbReference type="GO" id="GO:0050821">
    <property type="term" value="P:protein stabilization"/>
    <property type="evidence" value="ECO:0007669"/>
    <property type="project" value="InterPro"/>
</dbReference>
<evidence type="ECO:0000259" key="8">
    <source>
        <dbReference type="PROSITE" id="PS50198"/>
    </source>
</evidence>
<dbReference type="Gene3D" id="1.10.4030.10">
    <property type="entry name" value="Porin chaperone SurA, peptide-binding domain"/>
    <property type="match status" value="1"/>
</dbReference>
<dbReference type="InterPro" id="IPR000297">
    <property type="entry name" value="PPIase_PpiC"/>
</dbReference>
<dbReference type="SUPFAM" id="SSF54534">
    <property type="entry name" value="FKBP-like"/>
    <property type="match status" value="2"/>
</dbReference>
<feature type="domain" description="PpiC" evidence="8">
    <location>
        <begin position="204"/>
        <end position="305"/>
    </location>
</feature>
<dbReference type="Pfam" id="PF09312">
    <property type="entry name" value="SurA_N"/>
    <property type="match status" value="1"/>
</dbReference>
<evidence type="ECO:0000256" key="5">
    <source>
        <dbReference type="ARBA" id="ARBA00023186"/>
    </source>
</evidence>
<comment type="domain">
    <text evidence="7">The PPIase activity resides only in the second parvulin domain. The N-terminal region and the C-terminal tail are necessary and sufficient for the chaperone activity of SurA. The PPIase activity is dispensable for SurA to function as a chaperone. The N-terminal region and the C-terminal tail are also required for porin recognition.</text>
</comment>
<evidence type="ECO:0000256" key="3">
    <source>
        <dbReference type="ARBA" id="ARBA00022764"/>
    </source>
</evidence>
<dbReference type="EMBL" id="CP046415">
    <property type="protein sequence ID" value="QGT77684.1"/>
    <property type="molecule type" value="Genomic_DNA"/>
</dbReference>
<dbReference type="RefSeq" id="WP_156227622.1">
    <property type="nucleotide sequence ID" value="NZ_CP046415.1"/>
</dbReference>
<keyword evidence="1 7" id="KW-0732">Signal</keyword>
<dbReference type="GO" id="GO:0030288">
    <property type="term" value="C:outer membrane-bounded periplasmic space"/>
    <property type="evidence" value="ECO:0007669"/>
    <property type="project" value="InterPro"/>
</dbReference>
<evidence type="ECO:0000256" key="1">
    <source>
        <dbReference type="ARBA" id="ARBA00022729"/>
    </source>
</evidence>
<keyword evidence="5 7" id="KW-0143">Chaperone</keyword>
<dbReference type="Pfam" id="PF00639">
    <property type="entry name" value="Rotamase"/>
    <property type="match status" value="2"/>
</dbReference>
<dbReference type="AlphaFoldDB" id="A0A6I6D1U3"/>
<dbReference type="InterPro" id="IPR023034">
    <property type="entry name" value="PPIase_SurA"/>
</dbReference>
<reference evidence="9 10" key="1">
    <citation type="submission" date="2019-11" db="EMBL/GenBank/DDBJ databases">
        <authorList>
            <person name="Zhang J."/>
            <person name="Sun C."/>
        </authorList>
    </citation>
    <scope>NUCLEOTIDE SEQUENCE [LARGE SCALE GENOMIC DNA]</scope>
    <source>
        <strain evidence="10">sp2</strain>
    </source>
</reference>
<dbReference type="GO" id="GO:0006457">
    <property type="term" value="P:protein folding"/>
    <property type="evidence" value="ECO:0007669"/>
    <property type="project" value="UniProtKB-UniRule"/>
</dbReference>
<evidence type="ECO:0000313" key="10">
    <source>
        <dbReference type="Proteomes" id="UP000427716"/>
    </source>
</evidence>
<dbReference type="PROSITE" id="PS50198">
    <property type="entry name" value="PPIC_PPIASE_2"/>
    <property type="match status" value="2"/>
</dbReference>
<dbReference type="GO" id="GO:0043165">
    <property type="term" value="P:Gram-negative-bacterium-type cell outer membrane assembly"/>
    <property type="evidence" value="ECO:0007669"/>
    <property type="project" value="InterPro"/>
</dbReference>
<dbReference type="PANTHER" id="PTHR47637:SF1">
    <property type="entry name" value="CHAPERONE SURA"/>
    <property type="match status" value="1"/>
</dbReference>
<keyword evidence="6 7" id="KW-0413">Isomerase</keyword>
<comment type="subcellular location">
    <subcellularLocation>
        <location evidence="7">Periplasm</location>
    </subcellularLocation>
    <text evidence="7">Is capable of associating with the outer membrane.</text>
</comment>
<dbReference type="Gene3D" id="3.10.50.40">
    <property type="match status" value="2"/>
</dbReference>
<dbReference type="GO" id="GO:0042277">
    <property type="term" value="F:peptide binding"/>
    <property type="evidence" value="ECO:0007669"/>
    <property type="project" value="InterPro"/>
</dbReference>
<proteinExistence type="inferred from homology"/>
<comment type="catalytic activity">
    <reaction evidence="7">
        <text>[protein]-peptidylproline (omega=180) = [protein]-peptidylproline (omega=0)</text>
        <dbReference type="Rhea" id="RHEA:16237"/>
        <dbReference type="Rhea" id="RHEA-COMP:10747"/>
        <dbReference type="Rhea" id="RHEA-COMP:10748"/>
        <dbReference type="ChEBI" id="CHEBI:83833"/>
        <dbReference type="ChEBI" id="CHEBI:83834"/>
        <dbReference type="EC" id="5.2.1.8"/>
    </reaction>
</comment>
<feature type="chain" id="PRO_5026406650" description="Chaperone SurA" evidence="7">
    <location>
        <begin position="34"/>
        <end position="476"/>
    </location>
</feature>
<dbReference type="InterPro" id="IPR050280">
    <property type="entry name" value="OMP_Chaperone_SurA"/>
</dbReference>
<dbReference type="InterPro" id="IPR015391">
    <property type="entry name" value="SurA_N"/>
</dbReference>
<evidence type="ECO:0000256" key="4">
    <source>
        <dbReference type="ARBA" id="ARBA00023110"/>
    </source>
</evidence>
<sequence length="476" mass="52522" precursor="true">MPVSHAPTHRHARRPLAVLATLLLTATSMTLTASPAAAQANGGSSGQQNPGMSGFQPLDRIVAVVDDRVITQRELQAEVAQLGGQVDLANMSPADQQRLGERVLDRMITEATMLERADKIGIQIDDTRLNQALNGIAQRNGMNLSQLRDAVVGQGQNWAEFRDGIREQMLLEELQKREVYSQINVSDRDIDAYIEQRTGASAEQTEYRLAQILVSVPENASPEAIESARERAEAIRDELRDGEDFARVSAERSDALNADEGGDLGWREPARIPSLFLPVVQDMQAGEVSEIIRSPNGFHIVKVKDTRSTTGTAAVTQYRAEHVLLRPRQDRDPAATRELAEQLRAQVASGETTLASVAREFSDDPGSAQRGGDLGWVNPEDMVPAFAQALESVQTGELSPVFESQFGFHFLRVNDQRRQEVSGEDLREQARNAIGERRADEELTKYIRRLRAEAYIENRLTGTVNDASGQRALGRQ</sequence>